<dbReference type="Proteomes" id="UP000000758">
    <property type="component" value="Chromosome"/>
</dbReference>
<dbReference type="InterPro" id="IPR025644">
    <property type="entry name" value="DUF4344"/>
</dbReference>
<dbReference type="SUPFAM" id="SSF55486">
    <property type="entry name" value="Metalloproteases ('zincins'), catalytic domain"/>
    <property type="match status" value="1"/>
</dbReference>
<accession>A0RTK3</accession>
<dbReference type="HOGENOM" id="CLU_730762_0_0_2"/>
<proteinExistence type="predicted"/>
<dbReference type="EnsemblBacteria" id="ABK76663">
    <property type="protein sequence ID" value="ABK76663"/>
    <property type="gene ID" value="CENSYa_0012"/>
</dbReference>
<keyword evidence="2" id="KW-1185">Reference proteome</keyword>
<reference evidence="1 2" key="1">
    <citation type="journal article" date="2006" name="Proc. Natl. Acad. Sci. U.S.A.">
        <title>Genomic analysis of the uncultivated marine crenarchaeote Cenarchaeum symbiosum.</title>
        <authorList>
            <person name="Hallam S.J."/>
            <person name="Konstantinidis K.T."/>
            <person name="Putnam N."/>
            <person name="Schleper C."/>
            <person name="Watanabe Y."/>
            <person name="Sugahara J."/>
            <person name="Preston C."/>
            <person name="de la Torre J."/>
            <person name="Richardson P.M."/>
            <person name="DeLong E.F."/>
        </authorList>
    </citation>
    <scope>NUCLEOTIDE SEQUENCE [LARGE SCALE GENOMIC DNA]</scope>
    <source>
        <strain evidence="2">A</strain>
    </source>
</reference>
<dbReference type="AlphaFoldDB" id="A0RTK3"/>
<dbReference type="Pfam" id="PF14247">
    <property type="entry name" value="DUF4344"/>
    <property type="match status" value="1"/>
</dbReference>
<evidence type="ECO:0000313" key="1">
    <source>
        <dbReference type="EMBL" id="ABK76663.1"/>
    </source>
</evidence>
<dbReference type="EMBL" id="DP000238">
    <property type="protein sequence ID" value="ABK76663.1"/>
    <property type="molecule type" value="Genomic_DNA"/>
</dbReference>
<gene>
    <name evidence="1" type="ordered locus">CENSYa_0012</name>
</gene>
<protein>
    <recommendedName>
        <fullName evidence="3">Metallopeptidase</fullName>
    </recommendedName>
</protein>
<name>A0RTK3_CENSY</name>
<organism evidence="1 2">
    <name type="scientific">Cenarchaeum symbiosum (strain A)</name>
    <dbReference type="NCBI Taxonomy" id="414004"/>
    <lineage>
        <taxon>Archaea</taxon>
        <taxon>Nitrososphaerota</taxon>
        <taxon>Candidatus Cenarchaeales</taxon>
        <taxon>Candidatus Cenarchaeaceae</taxon>
        <taxon>Candidatus Cenarchaeum</taxon>
    </lineage>
</organism>
<dbReference type="KEGG" id="csy:CENSYa_0012"/>
<sequence>MNNTILGLVLVATVFLLGNYFAYAQTGEQNSPWIKPFFEDYATGKVSDSQMLDYISRLIRNGDVPVFTHGFHDNSAFIYPPEPDDDSDLTINTISWIDPGYAGTGDAYNVGNMIEDRGDFYHTYDEHPNSPYPKHSSADTYLRDSKLFESKMDFINAAFRLPHDIEISAEECEVENAFWRNGRIVICYELFYGILNDYQHHNFDQSTPQRIYLHDGLDYANTVLYFIFYHELAHALIDVYDLPITGLEENAADQFAALIMTYTVDEDGNQIVGRNMLKTVGSYYFDRHRYSTENCPVSSPTIHACFHPYWDTHAVDIQRHYNLLCYVYGSDPQNNQNLVDLGYLPQDRARGCEHEYKRIDESWRVLLKNYAILPDRTS</sequence>
<evidence type="ECO:0000313" key="2">
    <source>
        <dbReference type="Proteomes" id="UP000000758"/>
    </source>
</evidence>
<dbReference type="STRING" id="414004.CENSYa_0012"/>
<evidence type="ECO:0008006" key="3">
    <source>
        <dbReference type="Google" id="ProtNLM"/>
    </source>
</evidence>